<dbReference type="OrthoDB" id="9813502at2"/>
<feature type="domain" description="Phage head morphogenesis" evidence="1">
    <location>
        <begin position="54"/>
        <end position="167"/>
    </location>
</feature>
<evidence type="ECO:0000313" key="2">
    <source>
        <dbReference type="EMBL" id="SHO58786.1"/>
    </source>
</evidence>
<dbReference type="InterPro" id="IPR006528">
    <property type="entry name" value="Phage_head_morphogenesis_dom"/>
</dbReference>
<dbReference type="Pfam" id="PF04233">
    <property type="entry name" value="Phage_Mu_F"/>
    <property type="match status" value="1"/>
</dbReference>
<keyword evidence="3" id="KW-1185">Reference proteome</keyword>
<dbReference type="EMBL" id="FRFG01000078">
    <property type="protein sequence ID" value="SHO58786.1"/>
    <property type="molecule type" value="Genomic_DNA"/>
</dbReference>
<name>A0A1M7Z2A8_9VIBR</name>
<dbReference type="Proteomes" id="UP000184600">
    <property type="component" value="Unassembled WGS sequence"/>
</dbReference>
<gene>
    <name evidence="2" type="ORF">VQ7734_04558</name>
</gene>
<protein>
    <submittedName>
        <fullName evidence="2">Phage Mu protein F like protein</fullName>
    </submittedName>
</protein>
<evidence type="ECO:0000313" key="3">
    <source>
        <dbReference type="Proteomes" id="UP000184600"/>
    </source>
</evidence>
<dbReference type="RefSeq" id="WP_073586227.1">
    <property type="nucleotide sequence ID" value="NZ_AP024897.1"/>
</dbReference>
<dbReference type="SUPFAM" id="SSF55486">
    <property type="entry name" value="Metalloproteases ('zincins'), catalytic domain"/>
    <property type="match status" value="1"/>
</dbReference>
<proteinExistence type="predicted"/>
<reference evidence="3" key="1">
    <citation type="submission" date="2016-12" db="EMBL/GenBank/DDBJ databases">
        <authorList>
            <person name="Rodrigo-Torres L."/>
            <person name="Arahal R.D."/>
            <person name="Lucena T."/>
        </authorList>
    </citation>
    <scope>NUCLEOTIDE SEQUENCE [LARGE SCALE GENOMIC DNA]</scope>
</reference>
<sequence>MPVRYGSQPFDEQIQHFRNKTNIGTERWADIWKQAHDRAFMVAGAMKDDLLADFRRAVDTAISEGRSLGWFQSQFDDIVAKHGWQHTGAASWRAQVIYDTNIRQSYTAGREQQIEQIKHRRPYGLYKHSGSEHPRHDHLSWNNLVLPLDDPWWKTHTPINGYGCKCRKLTLSEQDLQRLGLKVGKAPEVDYYDWVDSLTGEVHRIPKGIDPGFDYTPQSSAALTEKTRKIIARKPPLNARLNPRIVDHAFSTVRGVNATELSRILTELDSPQVKAFEAVLKKHDLKTLFLKLTEISGGKKAYAIADDVEAYLQSGRHPLVNFTSRRPKRVNGFTASSFRHVVVKAKSTDKLAGVSTRQLTEAAERVIAEAGHYPSRDGRWWSFSAAAQQHSDAARVTATWAHEMGHQLYFLAGRPTLPGQPSLTEYGSTTIDEWFAEHFVAWLFAPDALKVSQPESFAFITDTVQKAL</sequence>
<organism evidence="2 3">
    <name type="scientific">Vibrio quintilis</name>
    <dbReference type="NCBI Taxonomy" id="1117707"/>
    <lineage>
        <taxon>Bacteria</taxon>
        <taxon>Pseudomonadati</taxon>
        <taxon>Pseudomonadota</taxon>
        <taxon>Gammaproteobacteria</taxon>
        <taxon>Vibrionales</taxon>
        <taxon>Vibrionaceae</taxon>
        <taxon>Vibrio</taxon>
    </lineage>
</organism>
<dbReference type="AlphaFoldDB" id="A0A1M7Z2A8"/>
<dbReference type="STRING" id="1117707.VQ7734_04558"/>
<evidence type="ECO:0000259" key="1">
    <source>
        <dbReference type="Pfam" id="PF04233"/>
    </source>
</evidence>
<accession>A0A1M7Z2A8</accession>